<dbReference type="Gene3D" id="3.10.20.310">
    <property type="entry name" value="membrane protein fhac"/>
    <property type="match status" value="1"/>
</dbReference>
<feature type="signal peptide" evidence="1">
    <location>
        <begin position="1"/>
        <end position="28"/>
    </location>
</feature>
<evidence type="ECO:0000259" key="2">
    <source>
        <dbReference type="Pfam" id="PF07244"/>
    </source>
</evidence>
<dbReference type="InterPro" id="IPR010827">
    <property type="entry name" value="BamA/TamA_POTRA"/>
</dbReference>
<evidence type="ECO:0000313" key="4">
    <source>
        <dbReference type="Proteomes" id="UP000198711"/>
    </source>
</evidence>
<dbReference type="Proteomes" id="UP000198711">
    <property type="component" value="Unassembled WGS sequence"/>
</dbReference>
<evidence type="ECO:0000313" key="3">
    <source>
        <dbReference type="EMBL" id="SDW70954.1"/>
    </source>
</evidence>
<keyword evidence="4" id="KW-1185">Reference proteome</keyword>
<dbReference type="Gene3D" id="2.40.160.50">
    <property type="entry name" value="membrane protein fhac: a member of the omp85/tpsb transporter family"/>
    <property type="match status" value="1"/>
</dbReference>
<dbReference type="AlphaFoldDB" id="A0A8X8IBF8"/>
<dbReference type="Pfam" id="PF07244">
    <property type="entry name" value="POTRA"/>
    <property type="match status" value="1"/>
</dbReference>
<dbReference type="GO" id="GO:0019867">
    <property type="term" value="C:outer membrane"/>
    <property type="evidence" value="ECO:0007669"/>
    <property type="project" value="InterPro"/>
</dbReference>
<comment type="caution">
    <text evidence="3">The sequence shown here is derived from an EMBL/GenBank/DDBJ whole genome shotgun (WGS) entry which is preliminary data.</text>
</comment>
<proteinExistence type="predicted"/>
<organism evidence="3 4">
    <name type="scientific">Hydrobacter penzbergensis</name>
    <dbReference type="NCBI Taxonomy" id="1235997"/>
    <lineage>
        <taxon>Bacteria</taxon>
        <taxon>Pseudomonadati</taxon>
        <taxon>Bacteroidota</taxon>
        <taxon>Chitinophagia</taxon>
        <taxon>Chitinophagales</taxon>
        <taxon>Chitinophagaceae</taxon>
        <taxon>Hydrobacter</taxon>
    </lineage>
</organism>
<keyword evidence="1" id="KW-0732">Signal</keyword>
<protein>
    <submittedName>
        <fullName evidence="3">Surface antigen variable number repeat-containing protein</fullName>
    </submittedName>
</protein>
<feature type="domain" description="POTRA" evidence="2">
    <location>
        <begin position="57"/>
        <end position="131"/>
    </location>
</feature>
<feature type="chain" id="PRO_5036488603" evidence="1">
    <location>
        <begin position="29"/>
        <end position="488"/>
    </location>
</feature>
<sequence length="488" mass="56852">MKNEYYQMKVLPVLLLLALFFSFNCLDAQDTVSAITADTSSAIKPEMASLKNMALLVTDVVVSGNKKTKLFIVMRELPFKKGDELSGANLPALFNQARQQLMNTLLFVDVAIYIAERKGNLVRINVDLKERWYLFPLPYFRLVDRNFNQWWVDQKRSLERVNYGMKFTQNNVSGRNDNLDVWLITGYTQQITLRYELPFFDRKLRNGFNVGFVYATQKEVNYATGNNKQLFYKQEEVARRVTRADFTYSYRPNVKERHYFRVSYNHESVADTILQINPLYYPDGKTEMKHIDFAYQYKYYNVDQVSYPSKGFQIEANLYKRGLDKTSNLWLASTRAVYAVPIAPKTFLHWEAIATVKLPFSNYFFNEKLIGYGFTQMRGLEYNVVDGVAGGILKSTIHHQLLGFVFKNPFPSKTHDRIPFRIFLKAYGDLGYGYNTQPNPTNTLNNGLLRTWGLGMDIVSIYDFVFKIEYSFNQLGRNGLYLQTRNDF</sequence>
<dbReference type="EMBL" id="FNNO01000005">
    <property type="protein sequence ID" value="SDW70954.1"/>
    <property type="molecule type" value="Genomic_DNA"/>
</dbReference>
<accession>A0A8X8IBF8</accession>
<name>A0A8X8IBF8_9BACT</name>
<gene>
    <name evidence="3" type="ORF">SAMN05444410_10564</name>
</gene>
<evidence type="ECO:0000256" key="1">
    <source>
        <dbReference type="SAM" id="SignalP"/>
    </source>
</evidence>
<reference evidence="3 4" key="1">
    <citation type="submission" date="2016-10" db="EMBL/GenBank/DDBJ databases">
        <authorList>
            <person name="Varghese N."/>
            <person name="Submissions S."/>
        </authorList>
    </citation>
    <scope>NUCLEOTIDE SEQUENCE [LARGE SCALE GENOMIC DNA]</scope>
    <source>
        <strain evidence="3 4">DSM 25353</strain>
    </source>
</reference>